<reference evidence="11 12" key="1">
    <citation type="submission" date="2016-07" db="EMBL/GenBank/DDBJ databases">
        <title>Pervasive Adenine N6-methylation of Active Genes in Fungi.</title>
        <authorList>
            <consortium name="DOE Joint Genome Institute"/>
            <person name="Mondo S.J."/>
            <person name="Dannebaum R.O."/>
            <person name="Kuo R.C."/>
            <person name="Labutti K."/>
            <person name="Haridas S."/>
            <person name="Kuo A."/>
            <person name="Salamov A."/>
            <person name="Ahrendt S.R."/>
            <person name="Lipzen A."/>
            <person name="Sullivan W."/>
            <person name="Andreopoulos W.B."/>
            <person name="Clum A."/>
            <person name="Lindquist E."/>
            <person name="Daum C."/>
            <person name="Ramamoorthy G.K."/>
            <person name="Gryganskyi A."/>
            <person name="Culley D."/>
            <person name="Magnuson J.K."/>
            <person name="James T.Y."/>
            <person name="O'Malley M.A."/>
            <person name="Stajich J.E."/>
            <person name="Spatafora J.W."/>
            <person name="Visel A."/>
            <person name="Grigoriev I.V."/>
        </authorList>
    </citation>
    <scope>NUCLEOTIDE SEQUENCE [LARGE SCALE GENOMIC DNA]</scope>
    <source>
        <strain evidence="11 12">62-1032</strain>
    </source>
</reference>
<keyword evidence="6" id="KW-0276">Fatty acid metabolism</keyword>
<dbReference type="InterPro" id="IPR029058">
    <property type="entry name" value="AB_hydrolase_fold"/>
</dbReference>
<name>A0A1Y2FZR7_9BASI</name>
<comment type="caution">
    <text evidence="11">The sequence shown here is derived from an EMBL/GenBank/DDBJ whole genome shotgun (WGS) entry which is preliminary data.</text>
</comment>
<evidence type="ECO:0000256" key="1">
    <source>
        <dbReference type="ARBA" id="ARBA00006499"/>
    </source>
</evidence>
<dbReference type="GO" id="GO:0052689">
    <property type="term" value="F:carboxylic ester hydrolase activity"/>
    <property type="evidence" value="ECO:0007669"/>
    <property type="project" value="UniProtKB-KW"/>
</dbReference>
<gene>
    <name evidence="11" type="ORF">BCR35DRAFT_323794</name>
</gene>
<keyword evidence="6" id="KW-0443">Lipid metabolism</keyword>
<proteinExistence type="inferred from homology"/>
<keyword evidence="4" id="KW-0719">Serine esterase</keyword>
<dbReference type="GO" id="GO:0005737">
    <property type="term" value="C:cytoplasm"/>
    <property type="evidence" value="ECO:0007669"/>
    <property type="project" value="TreeGrafter"/>
</dbReference>
<comment type="catalytic activity">
    <reaction evidence="9">
        <text>S-hexadecanoyl-L-cysteinyl-[protein] + H2O = L-cysteinyl-[protein] + hexadecanoate + H(+)</text>
        <dbReference type="Rhea" id="RHEA:19233"/>
        <dbReference type="Rhea" id="RHEA-COMP:10131"/>
        <dbReference type="Rhea" id="RHEA-COMP:11032"/>
        <dbReference type="ChEBI" id="CHEBI:7896"/>
        <dbReference type="ChEBI" id="CHEBI:15377"/>
        <dbReference type="ChEBI" id="CHEBI:15378"/>
        <dbReference type="ChEBI" id="CHEBI:29950"/>
        <dbReference type="ChEBI" id="CHEBI:74151"/>
        <dbReference type="EC" id="3.1.2.22"/>
    </reaction>
</comment>
<dbReference type="SUPFAM" id="SSF53474">
    <property type="entry name" value="alpha/beta-Hydrolases"/>
    <property type="match status" value="1"/>
</dbReference>
<organism evidence="11 12">
    <name type="scientific">Leucosporidium creatinivorum</name>
    <dbReference type="NCBI Taxonomy" id="106004"/>
    <lineage>
        <taxon>Eukaryota</taxon>
        <taxon>Fungi</taxon>
        <taxon>Dikarya</taxon>
        <taxon>Basidiomycota</taxon>
        <taxon>Pucciniomycotina</taxon>
        <taxon>Microbotryomycetes</taxon>
        <taxon>Leucosporidiales</taxon>
        <taxon>Leucosporidium</taxon>
    </lineage>
</organism>
<dbReference type="PANTHER" id="PTHR10655:SF17">
    <property type="entry name" value="LYSOPHOSPHOLIPASE-LIKE PROTEIN 1"/>
    <property type="match status" value="1"/>
</dbReference>
<keyword evidence="5" id="KW-0378">Hydrolase</keyword>
<dbReference type="GO" id="GO:0006631">
    <property type="term" value="P:fatty acid metabolic process"/>
    <property type="evidence" value="ECO:0007669"/>
    <property type="project" value="UniProtKB-KW"/>
</dbReference>
<evidence type="ECO:0000256" key="2">
    <source>
        <dbReference type="ARBA" id="ARBA00012423"/>
    </source>
</evidence>
<dbReference type="GO" id="GO:0008474">
    <property type="term" value="F:palmitoyl-(protein) hydrolase activity"/>
    <property type="evidence" value="ECO:0007669"/>
    <property type="project" value="UniProtKB-EC"/>
</dbReference>
<dbReference type="EC" id="3.1.2.22" evidence="2"/>
<accession>A0A1Y2FZR7</accession>
<dbReference type="Pfam" id="PF02230">
    <property type="entry name" value="Abhydrolase_2"/>
    <property type="match status" value="1"/>
</dbReference>
<dbReference type="Gene3D" id="3.40.50.1820">
    <property type="entry name" value="alpha/beta hydrolase"/>
    <property type="match status" value="1"/>
</dbReference>
<dbReference type="FunCoup" id="A0A1Y2FZR7">
    <property type="interactions" value="361"/>
</dbReference>
<evidence type="ECO:0000256" key="5">
    <source>
        <dbReference type="ARBA" id="ARBA00022801"/>
    </source>
</evidence>
<dbReference type="InterPro" id="IPR050565">
    <property type="entry name" value="LYPA1-2/EST-like"/>
</dbReference>
<evidence type="ECO:0000313" key="11">
    <source>
        <dbReference type="EMBL" id="ORY89695.1"/>
    </source>
</evidence>
<dbReference type="AlphaFoldDB" id="A0A1Y2FZR7"/>
<sequence>MASRSLKLRSFAPRIVPSKAPHSATAIFHHGFGDFASSWESALSNLGPRLEHVKWVIPQAPLRSLKLQGGAPGTAWFDILRSNHAERTQDGTEDEAGMAESLADLSALIRAEREAGIPSERIVLGGFSQGAALAMLAGLTGEDRVGGVASLSGYLPLQWKVLVMKQSWANDVPFFVGHGTVDPVISFSTGKGAADKLRESGVKQVEFHSYEGMQHSSCDQEMRDLAAWLEKTVPPL</sequence>
<feature type="domain" description="Phospholipase/carboxylesterase/thioesterase" evidence="10">
    <location>
        <begin position="13"/>
        <end position="232"/>
    </location>
</feature>
<dbReference type="STRING" id="106004.A0A1Y2FZR7"/>
<evidence type="ECO:0000259" key="10">
    <source>
        <dbReference type="Pfam" id="PF02230"/>
    </source>
</evidence>
<dbReference type="PANTHER" id="PTHR10655">
    <property type="entry name" value="LYSOPHOSPHOLIPASE-RELATED"/>
    <property type="match status" value="1"/>
</dbReference>
<protein>
    <recommendedName>
        <fullName evidence="3">Acyl-protein thioesterase 1</fullName>
        <ecNumber evidence="2">3.1.2.22</ecNumber>
    </recommendedName>
    <alternativeName>
        <fullName evidence="8">Palmitoyl-protein hydrolase</fullName>
    </alternativeName>
</protein>
<dbReference type="EMBL" id="MCGR01000005">
    <property type="protein sequence ID" value="ORY89695.1"/>
    <property type="molecule type" value="Genomic_DNA"/>
</dbReference>
<evidence type="ECO:0000256" key="8">
    <source>
        <dbReference type="ARBA" id="ARBA00031195"/>
    </source>
</evidence>
<evidence type="ECO:0000256" key="3">
    <source>
        <dbReference type="ARBA" id="ARBA00014923"/>
    </source>
</evidence>
<dbReference type="InterPro" id="IPR003140">
    <property type="entry name" value="PLipase/COase/thioEstase"/>
</dbReference>
<evidence type="ECO:0000256" key="9">
    <source>
        <dbReference type="ARBA" id="ARBA00047337"/>
    </source>
</evidence>
<evidence type="ECO:0000256" key="4">
    <source>
        <dbReference type="ARBA" id="ARBA00022487"/>
    </source>
</evidence>
<evidence type="ECO:0000313" key="12">
    <source>
        <dbReference type="Proteomes" id="UP000193467"/>
    </source>
</evidence>
<dbReference type="OrthoDB" id="2418081at2759"/>
<comment type="similarity">
    <text evidence="1">Belongs to the AB hydrolase superfamily. AB hydrolase 2 family.</text>
</comment>
<evidence type="ECO:0000256" key="7">
    <source>
        <dbReference type="ARBA" id="ARBA00029392"/>
    </source>
</evidence>
<comment type="function">
    <text evidence="7">Hydrolyzes fatty acids from S-acylated cysteine residues in proteins with a strong preference for palmitoylated G-alpha proteins over other acyl substrates. Mediates the deacylation of G-alpha proteins such as GPA1 in vivo, but has weak or no activity toward palmitoylated Ras proteins. Has weak lysophospholipase activity in vitro; however such activity may not exist in vivo.</text>
</comment>
<dbReference type="InParanoid" id="A0A1Y2FZR7"/>
<evidence type="ECO:0000256" key="6">
    <source>
        <dbReference type="ARBA" id="ARBA00022832"/>
    </source>
</evidence>
<keyword evidence="12" id="KW-1185">Reference proteome</keyword>
<dbReference type="Proteomes" id="UP000193467">
    <property type="component" value="Unassembled WGS sequence"/>
</dbReference>